<protein>
    <recommendedName>
        <fullName evidence="3">SH3 domain-containing protein</fullName>
    </recommendedName>
</protein>
<gene>
    <name evidence="4" type="ORF">VTK73DRAFT_10052</name>
</gene>
<keyword evidence="5" id="KW-1185">Reference proteome</keyword>
<comment type="caution">
    <text evidence="4">The sequence shown here is derived from an EMBL/GenBank/DDBJ whole genome shotgun (WGS) entry which is preliminary data.</text>
</comment>
<keyword evidence="1 2" id="KW-0728">SH3 domain</keyword>
<evidence type="ECO:0000256" key="1">
    <source>
        <dbReference type="ARBA" id="ARBA00022443"/>
    </source>
</evidence>
<organism evidence="4 5">
    <name type="scientific">Phialemonium thermophilum</name>
    <dbReference type="NCBI Taxonomy" id="223376"/>
    <lineage>
        <taxon>Eukaryota</taxon>
        <taxon>Fungi</taxon>
        <taxon>Dikarya</taxon>
        <taxon>Ascomycota</taxon>
        <taxon>Pezizomycotina</taxon>
        <taxon>Sordariomycetes</taxon>
        <taxon>Sordariomycetidae</taxon>
        <taxon>Cephalothecales</taxon>
        <taxon>Cephalothecaceae</taxon>
        <taxon>Phialemonium</taxon>
    </lineage>
</organism>
<dbReference type="InterPro" id="IPR036028">
    <property type="entry name" value="SH3-like_dom_sf"/>
</dbReference>
<dbReference type="Gene3D" id="2.30.30.40">
    <property type="entry name" value="SH3 Domains"/>
    <property type="match status" value="1"/>
</dbReference>
<dbReference type="Proteomes" id="UP001586593">
    <property type="component" value="Unassembled WGS sequence"/>
</dbReference>
<evidence type="ECO:0000313" key="4">
    <source>
        <dbReference type="EMBL" id="KAL1848882.1"/>
    </source>
</evidence>
<sequence>MIVVGFRASTTAGELRRCVLRDLVGGRILKVEGDDDAEVQTWFWYENGRRVERRVTRDVRGSTLENPGLLLSSSFSSSSFFPPDGGVGMRARATWAWYPAPGVENELLFPRGAEIREIEDVNDEFLHGVYMGAKGMFPALYVRMIEGSDRV</sequence>
<dbReference type="PROSITE" id="PS50002">
    <property type="entry name" value="SH3"/>
    <property type="match status" value="1"/>
</dbReference>
<reference evidence="4 5" key="1">
    <citation type="journal article" date="2024" name="Commun. Biol.">
        <title>Comparative genomic analysis of thermophilic fungi reveals convergent evolutionary adaptations and gene losses.</title>
        <authorList>
            <person name="Steindorff A.S."/>
            <person name="Aguilar-Pontes M.V."/>
            <person name="Robinson A.J."/>
            <person name="Andreopoulos B."/>
            <person name="LaButti K."/>
            <person name="Kuo A."/>
            <person name="Mondo S."/>
            <person name="Riley R."/>
            <person name="Otillar R."/>
            <person name="Haridas S."/>
            <person name="Lipzen A."/>
            <person name="Grimwood J."/>
            <person name="Schmutz J."/>
            <person name="Clum A."/>
            <person name="Reid I.D."/>
            <person name="Moisan M.C."/>
            <person name="Butler G."/>
            <person name="Nguyen T.T.M."/>
            <person name="Dewar K."/>
            <person name="Conant G."/>
            <person name="Drula E."/>
            <person name="Henrissat B."/>
            <person name="Hansel C."/>
            <person name="Singer S."/>
            <person name="Hutchinson M.I."/>
            <person name="de Vries R.P."/>
            <person name="Natvig D.O."/>
            <person name="Powell A.J."/>
            <person name="Tsang A."/>
            <person name="Grigoriev I.V."/>
        </authorList>
    </citation>
    <scope>NUCLEOTIDE SEQUENCE [LARGE SCALE GENOMIC DNA]</scope>
    <source>
        <strain evidence="4 5">ATCC 24622</strain>
    </source>
</reference>
<proteinExistence type="predicted"/>
<evidence type="ECO:0000259" key="3">
    <source>
        <dbReference type="PROSITE" id="PS50002"/>
    </source>
</evidence>
<dbReference type="InterPro" id="IPR001452">
    <property type="entry name" value="SH3_domain"/>
</dbReference>
<dbReference type="EMBL" id="JAZHXJ010000900">
    <property type="protein sequence ID" value="KAL1848882.1"/>
    <property type="molecule type" value="Genomic_DNA"/>
</dbReference>
<dbReference type="SMART" id="SM00326">
    <property type="entry name" value="SH3"/>
    <property type="match status" value="1"/>
</dbReference>
<evidence type="ECO:0000313" key="5">
    <source>
        <dbReference type="Proteomes" id="UP001586593"/>
    </source>
</evidence>
<evidence type="ECO:0000256" key="2">
    <source>
        <dbReference type="PROSITE-ProRule" id="PRU00192"/>
    </source>
</evidence>
<feature type="domain" description="SH3" evidence="3">
    <location>
        <begin position="86"/>
        <end position="147"/>
    </location>
</feature>
<name>A0ABR3VZ54_9PEZI</name>
<accession>A0ABR3VZ54</accession>
<dbReference type="SUPFAM" id="SSF50044">
    <property type="entry name" value="SH3-domain"/>
    <property type="match status" value="1"/>
</dbReference>